<dbReference type="EMBL" id="CACVKT020000630">
    <property type="protein sequence ID" value="CAC5361596.1"/>
    <property type="molecule type" value="Genomic_DNA"/>
</dbReference>
<keyword evidence="1" id="KW-0677">Repeat</keyword>
<evidence type="ECO:0000313" key="6">
    <source>
        <dbReference type="EMBL" id="CAC5361596.1"/>
    </source>
</evidence>
<dbReference type="Gene3D" id="3.30.160.60">
    <property type="entry name" value="Classic Zinc Finger"/>
    <property type="match status" value="1"/>
</dbReference>
<evidence type="ECO:0000256" key="1">
    <source>
        <dbReference type="ARBA" id="ARBA00022737"/>
    </source>
</evidence>
<dbReference type="PANTHER" id="PTHR25462">
    <property type="entry name" value="BONUS, ISOFORM C-RELATED"/>
    <property type="match status" value="1"/>
</dbReference>
<evidence type="ECO:0000313" key="7">
    <source>
        <dbReference type="Proteomes" id="UP000507470"/>
    </source>
</evidence>
<reference evidence="6 7" key="1">
    <citation type="submission" date="2020-06" db="EMBL/GenBank/DDBJ databases">
        <authorList>
            <person name="Li R."/>
            <person name="Bekaert M."/>
        </authorList>
    </citation>
    <scope>NUCLEOTIDE SEQUENCE [LARGE SCALE GENOMIC DNA]</scope>
    <source>
        <strain evidence="7">wild</strain>
    </source>
</reference>
<feature type="coiled-coil region" evidence="4">
    <location>
        <begin position="105"/>
        <end position="161"/>
    </location>
</feature>
<evidence type="ECO:0000259" key="5">
    <source>
        <dbReference type="PROSITE" id="PS50119"/>
    </source>
</evidence>
<feature type="repeat" description="NHL" evidence="3">
    <location>
        <begin position="474"/>
        <end position="499"/>
    </location>
</feature>
<dbReference type="GO" id="GO:0008270">
    <property type="term" value="F:zinc ion binding"/>
    <property type="evidence" value="ECO:0007669"/>
    <property type="project" value="UniProtKB-KW"/>
</dbReference>
<accession>A0A6J8A4W9</accession>
<dbReference type="Gene3D" id="2.120.10.30">
    <property type="entry name" value="TolB, C-terminal domain"/>
    <property type="match status" value="1"/>
</dbReference>
<gene>
    <name evidence="6" type="ORF">MCOR_3682</name>
</gene>
<dbReference type="SUPFAM" id="SSF57845">
    <property type="entry name" value="B-box zinc-binding domain"/>
    <property type="match status" value="1"/>
</dbReference>
<dbReference type="PANTHER" id="PTHR25462:SF296">
    <property type="entry name" value="MEIOTIC P26, ISOFORM F"/>
    <property type="match status" value="1"/>
</dbReference>
<dbReference type="InterPro" id="IPR001258">
    <property type="entry name" value="NHL_repeat"/>
</dbReference>
<evidence type="ECO:0000256" key="2">
    <source>
        <dbReference type="PROSITE-ProRule" id="PRU00024"/>
    </source>
</evidence>
<proteinExistence type="predicted"/>
<sequence length="545" mass="62955">MADDTLEREGKQEVGKSLKPLRCRFHETEVYQIFCKDCKDFMCFQCIGQIHHKHELSQVQDADEAIRTQMCGLLLENKYAEHLNSLSDKVLDKEKELVQDEQSLKREIRTSVDKMKQNIDRAEKRLLSVLRNAIESYQISLQEQKTNINNLQTEIAILEVDKLPEYNLNNIINIISEMKVYSATCDKIINHPKPSFKPTMEFSIGNLFLSDENLEDDVSALPSCSDISIQTDLSEDSDIEWFDAEDMKEDDLIESSSDEVTDQIDEFPINFQLKQDIKLVKKIVPISEKDAWIISNRKLLKIVDHSLQEEVYAQNVDDIVDLKDGCVLILRSEYSFIMKLLPNRRLVRFADVGIMYTYPSYNPYCICLKDDIIVTYNWSTTGNKTHGYTSRNHIIWMNTNGIVTESSLFSKNVWKQPCSVQNLESGVCVLYRADYESNLCSIELLEAKSDKCNQLYCFKGIFGLTPHRNFECKGICVDKAGNIIVSDYRHHSVYILDKELKYKKTLFDARNGLDKPAAICVFNNHLWVADGNQIFIFNYDCEEIS</sequence>
<dbReference type="InterPro" id="IPR000315">
    <property type="entry name" value="Znf_B-box"/>
</dbReference>
<evidence type="ECO:0000256" key="3">
    <source>
        <dbReference type="PROSITE-ProRule" id="PRU00504"/>
    </source>
</evidence>
<protein>
    <recommendedName>
        <fullName evidence="5">B box-type domain-containing protein</fullName>
    </recommendedName>
</protein>
<dbReference type="SMART" id="SM00336">
    <property type="entry name" value="BBOX"/>
    <property type="match status" value="1"/>
</dbReference>
<feature type="domain" description="B box-type" evidence="5">
    <location>
        <begin position="18"/>
        <end position="59"/>
    </location>
</feature>
<dbReference type="Pfam" id="PF00643">
    <property type="entry name" value="zf-B_box"/>
    <property type="match status" value="1"/>
</dbReference>
<keyword evidence="2" id="KW-0479">Metal-binding</keyword>
<evidence type="ECO:0000256" key="4">
    <source>
        <dbReference type="SAM" id="Coils"/>
    </source>
</evidence>
<dbReference type="SUPFAM" id="SSF63825">
    <property type="entry name" value="YWTD domain"/>
    <property type="match status" value="1"/>
</dbReference>
<dbReference type="PROSITE" id="PS50119">
    <property type="entry name" value="ZF_BBOX"/>
    <property type="match status" value="1"/>
</dbReference>
<dbReference type="InterPro" id="IPR047153">
    <property type="entry name" value="TRIM45/56/19-like"/>
</dbReference>
<name>A0A6J8A4W9_MYTCO</name>
<keyword evidence="4" id="KW-0175">Coiled coil</keyword>
<dbReference type="InterPro" id="IPR011042">
    <property type="entry name" value="6-blade_b-propeller_TolB-like"/>
</dbReference>
<dbReference type="OrthoDB" id="264520at2759"/>
<dbReference type="Proteomes" id="UP000507470">
    <property type="component" value="Unassembled WGS sequence"/>
</dbReference>
<dbReference type="PROSITE" id="PS51125">
    <property type="entry name" value="NHL"/>
    <property type="match status" value="1"/>
</dbReference>
<dbReference type="Pfam" id="PF01436">
    <property type="entry name" value="NHL"/>
    <property type="match status" value="1"/>
</dbReference>
<keyword evidence="2" id="KW-0862">Zinc</keyword>
<dbReference type="AlphaFoldDB" id="A0A6J8A4W9"/>
<keyword evidence="2" id="KW-0863">Zinc-finger</keyword>
<keyword evidence="7" id="KW-1185">Reference proteome</keyword>
<organism evidence="6 7">
    <name type="scientific">Mytilus coruscus</name>
    <name type="common">Sea mussel</name>
    <dbReference type="NCBI Taxonomy" id="42192"/>
    <lineage>
        <taxon>Eukaryota</taxon>
        <taxon>Metazoa</taxon>
        <taxon>Spiralia</taxon>
        <taxon>Lophotrochozoa</taxon>
        <taxon>Mollusca</taxon>
        <taxon>Bivalvia</taxon>
        <taxon>Autobranchia</taxon>
        <taxon>Pteriomorphia</taxon>
        <taxon>Mytilida</taxon>
        <taxon>Mytiloidea</taxon>
        <taxon>Mytilidae</taxon>
        <taxon>Mytilinae</taxon>
        <taxon>Mytilus</taxon>
    </lineage>
</organism>